<dbReference type="Gene3D" id="3.40.50.300">
    <property type="entry name" value="P-loop containing nucleotide triphosphate hydrolases"/>
    <property type="match status" value="1"/>
</dbReference>
<dbReference type="NCBIfam" id="TIGR00231">
    <property type="entry name" value="small_GTP"/>
    <property type="match status" value="1"/>
</dbReference>
<dbReference type="InterPro" id="IPR006073">
    <property type="entry name" value="GTP-bd"/>
</dbReference>
<feature type="domain" description="G" evidence="4">
    <location>
        <begin position="6"/>
        <end position="128"/>
    </location>
</feature>
<accession>A0A183DRP1</accession>
<evidence type="ECO:0000256" key="3">
    <source>
        <dbReference type="ARBA" id="ARBA00030975"/>
    </source>
</evidence>
<reference evidence="7" key="1">
    <citation type="submission" date="2016-06" db="UniProtKB">
        <authorList>
            <consortium name="WormBaseParasite"/>
        </authorList>
    </citation>
    <scope>IDENTIFICATION</scope>
</reference>
<dbReference type="InterPro" id="IPR005225">
    <property type="entry name" value="Small_GTP-bd"/>
</dbReference>
<dbReference type="WBParaSite" id="GPUH_0001139501-mRNA-1">
    <property type="protein sequence ID" value="GPUH_0001139501-mRNA-1"/>
    <property type="gene ID" value="GPUH_0001139501"/>
</dbReference>
<dbReference type="InterPro" id="IPR027417">
    <property type="entry name" value="P-loop_NTPase"/>
</dbReference>
<dbReference type="GO" id="GO:0043024">
    <property type="term" value="F:ribosomal small subunit binding"/>
    <property type="evidence" value="ECO:0007669"/>
    <property type="project" value="TreeGrafter"/>
</dbReference>
<dbReference type="InterPro" id="IPR005662">
    <property type="entry name" value="GTPase_Era-like"/>
</dbReference>
<evidence type="ECO:0000256" key="1">
    <source>
        <dbReference type="ARBA" id="ARBA00007921"/>
    </source>
</evidence>
<organism evidence="7">
    <name type="scientific">Gongylonema pulchrum</name>
    <dbReference type="NCBI Taxonomy" id="637853"/>
    <lineage>
        <taxon>Eukaryota</taxon>
        <taxon>Metazoa</taxon>
        <taxon>Ecdysozoa</taxon>
        <taxon>Nematoda</taxon>
        <taxon>Chromadorea</taxon>
        <taxon>Rhabditida</taxon>
        <taxon>Spirurina</taxon>
        <taxon>Spiruromorpha</taxon>
        <taxon>Spiruroidea</taxon>
        <taxon>Gongylonematidae</taxon>
        <taxon>Gongylonema</taxon>
    </lineage>
</organism>
<evidence type="ECO:0000256" key="2">
    <source>
        <dbReference type="ARBA" id="ARBA00019149"/>
    </source>
</evidence>
<name>A0A183DRP1_9BILA</name>
<gene>
    <name evidence="5" type="ORF">GPUH_LOCUS11382</name>
</gene>
<comment type="similarity">
    <text evidence="1">Belongs to the TRAFAC class TrmE-Era-EngA-EngB-Septin-like GTPase superfamily. Era GTPase family.</text>
</comment>
<reference evidence="5 6" key="2">
    <citation type="submission" date="2018-11" db="EMBL/GenBank/DDBJ databases">
        <authorList>
            <consortium name="Pathogen Informatics"/>
        </authorList>
    </citation>
    <scope>NUCLEOTIDE SEQUENCE [LARGE SCALE GENOMIC DNA]</scope>
</reference>
<evidence type="ECO:0000313" key="6">
    <source>
        <dbReference type="Proteomes" id="UP000271098"/>
    </source>
</evidence>
<dbReference type="EMBL" id="UYRT01078519">
    <property type="protein sequence ID" value="VDN18701.1"/>
    <property type="molecule type" value="Genomic_DNA"/>
</dbReference>
<dbReference type="GO" id="GO:0019843">
    <property type="term" value="F:rRNA binding"/>
    <property type="evidence" value="ECO:0007669"/>
    <property type="project" value="TreeGrafter"/>
</dbReference>
<dbReference type="PANTHER" id="PTHR42698:SF1">
    <property type="entry name" value="GTPASE ERA, MITOCHONDRIAL"/>
    <property type="match status" value="1"/>
</dbReference>
<dbReference type="Proteomes" id="UP000271098">
    <property type="component" value="Unassembled WGS sequence"/>
</dbReference>
<proteinExistence type="inferred from homology"/>
<dbReference type="AlphaFoldDB" id="A0A183DRP1"/>
<sequence length="197" mass="21978">MIIFLQVAVIGPPNVGKSLLTNRLIKAGVAAVSCQMDTTQRNQTAILTEGTTQLVLVDSPGTVGIRHAREVVKNPDSRILSDPEHAVEQAEHILVVHDATICTDYILHRVLHMLHRHRQIPSTLVLNKVDLVKQRELIQKPTYKCSWGETKALFANIKGWSNFQAVFFVSALTGEGIENVRNYLCELSLQKVFLNTC</sequence>
<dbReference type="SUPFAM" id="SSF52540">
    <property type="entry name" value="P-loop containing nucleoside triphosphate hydrolases"/>
    <property type="match status" value="1"/>
</dbReference>
<dbReference type="PANTHER" id="PTHR42698">
    <property type="entry name" value="GTPASE ERA"/>
    <property type="match status" value="1"/>
</dbReference>
<evidence type="ECO:0000259" key="4">
    <source>
        <dbReference type="Pfam" id="PF01926"/>
    </source>
</evidence>
<evidence type="ECO:0000313" key="7">
    <source>
        <dbReference type="WBParaSite" id="GPUH_0001139501-mRNA-1"/>
    </source>
</evidence>
<protein>
    <recommendedName>
        <fullName evidence="2">GTPase Era, mitochondrial</fullName>
    </recommendedName>
    <alternativeName>
        <fullName evidence="3">ERA-like protein 1</fullName>
    </alternativeName>
</protein>
<dbReference type="OrthoDB" id="8954335at2759"/>
<dbReference type="GO" id="GO:0005759">
    <property type="term" value="C:mitochondrial matrix"/>
    <property type="evidence" value="ECO:0007669"/>
    <property type="project" value="TreeGrafter"/>
</dbReference>
<dbReference type="GO" id="GO:0005525">
    <property type="term" value="F:GTP binding"/>
    <property type="evidence" value="ECO:0007669"/>
    <property type="project" value="InterPro"/>
</dbReference>
<evidence type="ECO:0000313" key="5">
    <source>
        <dbReference type="EMBL" id="VDN18701.1"/>
    </source>
</evidence>
<keyword evidence="6" id="KW-1185">Reference proteome</keyword>
<dbReference type="Pfam" id="PF01926">
    <property type="entry name" value="MMR_HSR1"/>
    <property type="match status" value="1"/>
</dbReference>
<dbReference type="GO" id="GO:0000028">
    <property type="term" value="P:ribosomal small subunit assembly"/>
    <property type="evidence" value="ECO:0007669"/>
    <property type="project" value="TreeGrafter"/>
</dbReference>